<feature type="domain" description="C2H2-type" evidence="1">
    <location>
        <begin position="125"/>
        <end position="150"/>
    </location>
</feature>
<protein>
    <recommendedName>
        <fullName evidence="1">C2H2-type domain-containing protein</fullName>
    </recommendedName>
</protein>
<comment type="caution">
    <text evidence="2">The sequence shown here is derived from an EMBL/GenBank/DDBJ whole genome shotgun (WGS) entry which is preliminary data.</text>
</comment>
<dbReference type="AlphaFoldDB" id="A0A9W7FPS4"/>
<reference evidence="3" key="1">
    <citation type="journal article" date="2023" name="Commun. Biol.">
        <title>Genome analysis of Parmales, the sister group of diatoms, reveals the evolutionary specialization of diatoms from phago-mixotrophs to photoautotrophs.</title>
        <authorList>
            <person name="Ban H."/>
            <person name="Sato S."/>
            <person name="Yoshikawa S."/>
            <person name="Yamada K."/>
            <person name="Nakamura Y."/>
            <person name="Ichinomiya M."/>
            <person name="Sato N."/>
            <person name="Blanc-Mathieu R."/>
            <person name="Endo H."/>
            <person name="Kuwata A."/>
            <person name="Ogata H."/>
        </authorList>
    </citation>
    <scope>NUCLEOTIDE SEQUENCE [LARGE SCALE GENOMIC DNA]</scope>
    <source>
        <strain evidence="3">NIES 3700</strain>
    </source>
</reference>
<gene>
    <name evidence="2" type="ORF">TrLO_g12083</name>
</gene>
<accession>A0A9W7FPS4</accession>
<organism evidence="2 3">
    <name type="scientific">Triparma laevis f. longispina</name>
    <dbReference type="NCBI Taxonomy" id="1714387"/>
    <lineage>
        <taxon>Eukaryota</taxon>
        <taxon>Sar</taxon>
        <taxon>Stramenopiles</taxon>
        <taxon>Ochrophyta</taxon>
        <taxon>Bolidophyceae</taxon>
        <taxon>Parmales</taxon>
        <taxon>Triparmaceae</taxon>
        <taxon>Triparma</taxon>
    </lineage>
</organism>
<evidence type="ECO:0000259" key="1">
    <source>
        <dbReference type="SMART" id="SM00355"/>
    </source>
</evidence>
<dbReference type="EMBL" id="BRXW01000239">
    <property type="protein sequence ID" value="GMI15856.1"/>
    <property type="molecule type" value="Genomic_DNA"/>
</dbReference>
<dbReference type="SMART" id="SM00355">
    <property type="entry name" value="ZnF_C2H2"/>
    <property type="match status" value="3"/>
</dbReference>
<proteinExistence type="predicted"/>
<feature type="domain" description="C2H2-type" evidence="1">
    <location>
        <begin position="93"/>
        <end position="118"/>
    </location>
</feature>
<dbReference type="InterPro" id="IPR013087">
    <property type="entry name" value="Znf_C2H2_type"/>
</dbReference>
<dbReference type="Proteomes" id="UP001165122">
    <property type="component" value="Unassembled WGS sequence"/>
</dbReference>
<keyword evidence="3" id="KW-1185">Reference proteome</keyword>
<evidence type="ECO:0000313" key="2">
    <source>
        <dbReference type="EMBL" id="GMI15856.1"/>
    </source>
</evidence>
<name>A0A9W7FPS4_9STRA</name>
<evidence type="ECO:0000313" key="3">
    <source>
        <dbReference type="Proteomes" id="UP001165122"/>
    </source>
</evidence>
<feature type="domain" description="C2H2-type" evidence="1">
    <location>
        <begin position="157"/>
        <end position="180"/>
    </location>
</feature>
<dbReference type="Gene3D" id="3.30.160.60">
    <property type="entry name" value="Classic Zinc Finger"/>
    <property type="match status" value="1"/>
</dbReference>
<dbReference type="OrthoDB" id="3561125at2759"/>
<sequence>MAEEGGGIIVERQEIKIDVKYTELEFDGNETPLSADEDRSVAGSVITGIAGEAWDDDTSVASEGVDSPLRKKAWNSYKTIEGVEGDKWGRIIRTCGIVGCQYKAGQTANMNKHKAAKHGINVVWFSCDQDNCDYKIKDASNLKRRKQQIHNIGVVWHQRDSCDYRAKQANHLKQHIRRKHE</sequence>